<dbReference type="Proteomes" id="UP000287033">
    <property type="component" value="Unassembled WGS sequence"/>
</dbReference>
<accession>A0A401S735</accession>
<dbReference type="OMA" id="CLEFADQ"/>
<organism evidence="1 2">
    <name type="scientific">Chiloscyllium punctatum</name>
    <name type="common">Brownbanded bambooshark</name>
    <name type="synonym">Hemiscyllium punctatum</name>
    <dbReference type="NCBI Taxonomy" id="137246"/>
    <lineage>
        <taxon>Eukaryota</taxon>
        <taxon>Metazoa</taxon>
        <taxon>Chordata</taxon>
        <taxon>Craniata</taxon>
        <taxon>Vertebrata</taxon>
        <taxon>Chondrichthyes</taxon>
        <taxon>Elasmobranchii</taxon>
        <taxon>Galeomorphii</taxon>
        <taxon>Galeoidea</taxon>
        <taxon>Orectolobiformes</taxon>
        <taxon>Hemiscylliidae</taxon>
        <taxon>Chiloscyllium</taxon>
    </lineage>
</organism>
<dbReference type="InterPro" id="IPR008996">
    <property type="entry name" value="IL1/FGF"/>
</dbReference>
<reference evidence="1 2" key="1">
    <citation type="journal article" date="2018" name="Nat. Ecol. Evol.">
        <title>Shark genomes provide insights into elasmobranch evolution and the origin of vertebrates.</title>
        <authorList>
            <person name="Hara Y"/>
            <person name="Yamaguchi K"/>
            <person name="Onimaru K"/>
            <person name="Kadota M"/>
            <person name="Koyanagi M"/>
            <person name="Keeley SD"/>
            <person name="Tatsumi K"/>
            <person name="Tanaka K"/>
            <person name="Motone F"/>
            <person name="Kageyama Y"/>
            <person name="Nozu R"/>
            <person name="Adachi N"/>
            <person name="Nishimura O"/>
            <person name="Nakagawa R"/>
            <person name="Tanegashima C"/>
            <person name="Kiyatake I"/>
            <person name="Matsumoto R"/>
            <person name="Murakumo K"/>
            <person name="Nishida K"/>
            <person name="Terakita A"/>
            <person name="Kuratani S"/>
            <person name="Sato K"/>
            <person name="Hyodo S Kuraku.S."/>
        </authorList>
    </citation>
    <scope>NUCLEOTIDE SEQUENCE [LARGE SCALE GENOMIC DNA]</scope>
</reference>
<evidence type="ECO:0000313" key="2">
    <source>
        <dbReference type="Proteomes" id="UP000287033"/>
    </source>
</evidence>
<proteinExistence type="predicted"/>
<gene>
    <name evidence="1" type="ORF">chiPu_0004623</name>
</gene>
<dbReference type="EMBL" id="BEZZ01000115">
    <property type="protein sequence ID" value="GCC26208.1"/>
    <property type="molecule type" value="Genomic_DNA"/>
</dbReference>
<keyword evidence="2" id="KW-1185">Reference proteome</keyword>
<name>A0A401S735_CHIPU</name>
<evidence type="ECO:0008006" key="3">
    <source>
        <dbReference type="Google" id="ProtNLM"/>
    </source>
</evidence>
<dbReference type="STRING" id="137246.A0A401S735"/>
<dbReference type="AlphaFoldDB" id="A0A401S735"/>
<dbReference type="OrthoDB" id="9945300at2759"/>
<comment type="caution">
    <text evidence="1">The sequence shown here is derived from an EMBL/GenBank/DDBJ whole genome shotgun (WGS) entry which is preliminary data.</text>
</comment>
<dbReference type="Gene3D" id="2.80.10.50">
    <property type="match status" value="1"/>
</dbReference>
<protein>
    <recommendedName>
        <fullName evidence="3">Interleukin-18</fullName>
    </recommendedName>
</protein>
<sequence>MKDGGAGLEHLEGVDEGLGLWRVDLVTRVILTKSLILQEMEKWRKLRPVEFENGILWLEDFEEDCLEFSHKDSVFVKDFHQKLLVFTGKQSCGEAKFRDLNKKEKADGIKFDVIYHELTNCKTCGFKDSFPVSFVVHYNSKTYQMSCSESKCIEFLEQNTTAEEIVDRSKRNIIFYRKVLEGQFSMFESELARGYWLCAEDEKGLYKLALKEVKVDVDEGTLLRLAPCSKK</sequence>
<dbReference type="SUPFAM" id="SSF50353">
    <property type="entry name" value="Cytokine"/>
    <property type="match status" value="1"/>
</dbReference>
<evidence type="ECO:0000313" key="1">
    <source>
        <dbReference type="EMBL" id="GCC26208.1"/>
    </source>
</evidence>